<feature type="domain" description="PASTA" evidence="6">
    <location>
        <begin position="614"/>
        <end position="678"/>
    </location>
</feature>
<dbReference type="PANTHER" id="PTHR30627:SF1">
    <property type="entry name" value="PEPTIDOGLYCAN D,D-TRANSPEPTIDASE FTSI"/>
    <property type="match status" value="1"/>
</dbReference>
<dbReference type="InterPro" id="IPR036138">
    <property type="entry name" value="PBP_dimer_sf"/>
</dbReference>
<dbReference type="InterPro" id="IPR005543">
    <property type="entry name" value="PASTA_dom"/>
</dbReference>
<keyword evidence="8" id="KW-1185">Reference proteome</keyword>
<proteinExistence type="inferred from homology"/>
<dbReference type="OrthoDB" id="9757901at2"/>
<keyword evidence="5" id="KW-1133">Transmembrane helix</keyword>
<dbReference type="InterPro" id="IPR050515">
    <property type="entry name" value="Beta-lactam/transpept"/>
</dbReference>
<dbReference type="PANTHER" id="PTHR30627">
    <property type="entry name" value="PEPTIDOGLYCAN D,D-TRANSPEPTIDASE"/>
    <property type="match status" value="1"/>
</dbReference>
<dbReference type="EC" id="2.4.1.129" evidence="7"/>
<dbReference type="AlphaFoldDB" id="A0A448V210"/>
<dbReference type="GO" id="GO:0005886">
    <property type="term" value="C:plasma membrane"/>
    <property type="evidence" value="ECO:0007669"/>
    <property type="project" value="TreeGrafter"/>
</dbReference>
<accession>A0A448V210</accession>
<dbReference type="KEGG" id="piv:NCTC13079_00933"/>
<feature type="transmembrane region" description="Helical" evidence="5">
    <location>
        <begin position="33"/>
        <end position="52"/>
    </location>
</feature>
<dbReference type="GO" id="GO:0071555">
    <property type="term" value="P:cell wall organization"/>
    <property type="evidence" value="ECO:0007669"/>
    <property type="project" value="TreeGrafter"/>
</dbReference>
<evidence type="ECO:0000256" key="2">
    <source>
        <dbReference type="ARBA" id="ARBA00007171"/>
    </source>
</evidence>
<keyword evidence="7" id="KW-0328">Glycosyltransferase</keyword>
<protein>
    <submittedName>
        <fullName evidence="7">Peptidoglycan synthase FtsI</fullName>
        <ecNumber evidence="7">2.4.1.129</ecNumber>
    </submittedName>
</protein>
<dbReference type="Pfam" id="PF03793">
    <property type="entry name" value="PASTA"/>
    <property type="match status" value="2"/>
</dbReference>
<comment type="subcellular location">
    <subcellularLocation>
        <location evidence="1">Membrane</location>
    </subcellularLocation>
</comment>
<feature type="domain" description="PASTA" evidence="6">
    <location>
        <begin position="680"/>
        <end position="739"/>
    </location>
</feature>
<evidence type="ECO:0000313" key="7">
    <source>
        <dbReference type="EMBL" id="VEJ35767.1"/>
    </source>
</evidence>
<evidence type="ECO:0000256" key="5">
    <source>
        <dbReference type="SAM" id="Phobius"/>
    </source>
</evidence>
<dbReference type="Gene3D" id="3.30.10.20">
    <property type="match status" value="1"/>
</dbReference>
<dbReference type="Gene3D" id="3.90.1310.10">
    <property type="entry name" value="Penicillin-binding protein 2a (Domain 2)"/>
    <property type="match status" value="1"/>
</dbReference>
<dbReference type="SUPFAM" id="SSF56601">
    <property type="entry name" value="beta-lactamase/transpeptidase-like"/>
    <property type="match status" value="1"/>
</dbReference>
<organism evidence="7 8">
    <name type="scientific">Aedoeadaptatus ivorii</name>
    <dbReference type="NCBI Taxonomy" id="54006"/>
    <lineage>
        <taxon>Bacteria</taxon>
        <taxon>Bacillati</taxon>
        <taxon>Bacillota</taxon>
        <taxon>Tissierellia</taxon>
        <taxon>Tissierellales</taxon>
        <taxon>Peptoniphilaceae</taxon>
        <taxon>Aedoeadaptatus</taxon>
    </lineage>
</organism>
<name>A0A448V210_9FIRM</name>
<sequence length="779" mass="85376">MEERKRKHRKRAGKKAHSGNFLSSYLKRTDRKVTLVYAFLFLLFFILSVRMVQLQVFRSEELTKSALALESDKRATTRRGVIYDAKGNALVGNISRSDIYVDTKTLSASAEAEKATERLMKVSASLLDMEKSEVQARLDKGGHVLLKRGVERTVATEVRDSDIPGVVVEDYETRTYPGNDLASLVLGFVNRDGEGQYGLERYYDDSLRGVVGKNLAPQGKDKKNRDSAKAAVGGADLTLTLSESLQRKTEEILDAHRTKNKAERITAIVQETDTGAIATMASTDDYNLNKPYDPADAAQRSVWKDLTRKQKTEIWFDNWRNFAVSDMYEPGSTFKTVTAAAALEENTSDPKKHYYCTGYVRDIPGITITCTSLPDPHGDITMDTAFAESCNVTFVSMARELGEEGMLKYIRAFGFGEKTGIDLPAEQAGLVPEGVKDINAARLATMSFGHGIAVTPIQMVTAVSAVANGGYLLEPYVVREIRDAGGNVIEKRDRTVRRQVISSATSETMLRLLQKVVEEGTGTLGAVDRYHIGGKTGTADKVSAMGGYEKDKYISSFVAVGPTEDPAYTVLVIVENPKGDYYGATVAAPIASEIMGAALREAEVPMLSEGATKKKKKIVVPDVENMLLEDAGKLLTDSGLKFNMSSEDVGNFGIVEKQMPKAGTEVDEDTIVDLSVDPNDAGKKRVPKLQGKTKEQVKLLLDKAGIDYAFEGEGTVVSQEPLGGEVLGDQKKVYIRLEKDLKEEKDEKSASDSKQQTDTKDGASDAQKKAKGDIMRWEN</sequence>
<dbReference type="Gene3D" id="3.40.710.10">
    <property type="entry name" value="DD-peptidase/beta-lactamase superfamily"/>
    <property type="match status" value="1"/>
</dbReference>
<keyword evidence="3 5" id="KW-0472">Membrane</keyword>
<dbReference type="InterPro" id="IPR001460">
    <property type="entry name" value="PCN-bd_Tpept"/>
</dbReference>
<keyword evidence="5" id="KW-0812">Transmembrane</keyword>
<reference evidence="7 8" key="1">
    <citation type="submission" date="2018-12" db="EMBL/GenBank/DDBJ databases">
        <authorList>
            <consortium name="Pathogen Informatics"/>
        </authorList>
    </citation>
    <scope>NUCLEOTIDE SEQUENCE [LARGE SCALE GENOMIC DNA]</scope>
    <source>
        <strain evidence="7 8">NCTC13079</strain>
    </source>
</reference>
<feature type="region of interest" description="Disordered" evidence="4">
    <location>
        <begin position="741"/>
        <end position="779"/>
    </location>
</feature>
<dbReference type="GO" id="GO:0008658">
    <property type="term" value="F:penicillin binding"/>
    <property type="evidence" value="ECO:0007669"/>
    <property type="project" value="InterPro"/>
</dbReference>
<keyword evidence="7" id="KW-0808">Transferase</keyword>
<dbReference type="Pfam" id="PF03717">
    <property type="entry name" value="PBP_dimer"/>
    <property type="match status" value="1"/>
</dbReference>
<evidence type="ECO:0000313" key="8">
    <source>
        <dbReference type="Proteomes" id="UP000269544"/>
    </source>
</evidence>
<evidence type="ECO:0000256" key="1">
    <source>
        <dbReference type="ARBA" id="ARBA00004370"/>
    </source>
</evidence>
<evidence type="ECO:0000256" key="4">
    <source>
        <dbReference type="SAM" id="MobiDB-lite"/>
    </source>
</evidence>
<dbReference type="SUPFAM" id="SSF56519">
    <property type="entry name" value="Penicillin binding protein dimerisation domain"/>
    <property type="match status" value="1"/>
</dbReference>
<evidence type="ECO:0000256" key="3">
    <source>
        <dbReference type="ARBA" id="ARBA00023136"/>
    </source>
</evidence>
<dbReference type="InterPro" id="IPR012338">
    <property type="entry name" value="Beta-lactam/transpept-like"/>
</dbReference>
<dbReference type="SMART" id="SM00740">
    <property type="entry name" value="PASTA"/>
    <property type="match status" value="2"/>
</dbReference>
<dbReference type="GO" id="GO:0016757">
    <property type="term" value="F:glycosyltransferase activity"/>
    <property type="evidence" value="ECO:0007669"/>
    <property type="project" value="UniProtKB-KW"/>
</dbReference>
<dbReference type="RefSeq" id="WP_126465526.1">
    <property type="nucleotide sequence ID" value="NZ_LR134523.1"/>
</dbReference>
<dbReference type="CDD" id="cd06577">
    <property type="entry name" value="PASTA_pknB"/>
    <property type="match status" value="1"/>
</dbReference>
<dbReference type="InterPro" id="IPR005311">
    <property type="entry name" value="PBP_dimer"/>
</dbReference>
<evidence type="ECO:0000259" key="6">
    <source>
        <dbReference type="PROSITE" id="PS51178"/>
    </source>
</evidence>
<dbReference type="SUPFAM" id="SSF54184">
    <property type="entry name" value="Penicillin-binding protein 2x (pbp-2x), c-terminal domain"/>
    <property type="match status" value="1"/>
</dbReference>
<dbReference type="PROSITE" id="PS51178">
    <property type="entry name" value="PASTA"/>
    <property type="match status" value="2"/>
</dbReference>
<gene>
    <name evidence="7" type="primary">ftsI_2</name>
    <name evidence="7" type="ORF">NCTC13079_00933</name>
</gene>
<dbReference type="Proteomes" id="UP000269544">
    <property type="component" value="Chromosome"/>
</dbReference>
<dbReference type="EMBL" id="LR134523">
    <property type="protein sequence ID" value="VEJ35767.1"/>
    <property type="molecule type" value="Genomic_DNA"/>
</dbReference>
<comment type="similarity">
    <text evidence="2">Belongs to the transpeptidase family.</text>
</comment>
<dbReference type="Pfam" id="PF00905">
    <property type="entry name" value="Transpeptidase"/>
    <property type="match status" value="1"/>
</dbReference>